<dbReference type="Gene3D" id="1.10.472.10">
    <property type="entry name" value="Cyclin-like"/>
    <property type="match status" value="1"/>
</dbReference>
<evidence type="ECO:0000313" key="9">
    <source>
        <dbReference type="EMBL" id="OWR42353.1"/>
    </source>
</evidence>
<dbReference type="PANTHER" id="PTHR13394:SF0">
    <property type="entry name" value="ORIGIN RECOGNITION COMPLEX SUBUNIT 6"/>
    <property type="match status" value="1"/>
</dbReference>
<feature type="domain" description="ORC6 first cyclin-like" evidence="7">
    <location>
        <begin position="8"/>
        <end position="94"/>
    </location>
</feature>
<keyword evidence="4" id="KW-0238">DNA-binding</keyword>
<keyword evidence="3" id="KW-0235">DNA replication</keyword>
<feature type="domain" description="ORC6 second cyclin-like" evidence="8">
    <location>
        <begin position="98"/>
        <end position="180"/>
    </location>
</feature>
<dbReference type="InterPro" id="IPR008721">
    <property type="entry name" value="ORC6_cyclin_first"/>
</dbReference>
<name>A0A212ELK0_DANPL</name>
<keyword evidence="5" id="KW-0539">Nucleus</keyword>
<evidence type="ECO:0000313" key="10">
    <source>
        <dbReference type="Proteomes" id="UP000007151"/>
    </source>
</evidence>
<dbReference type="GO" id="GO:0003677">
    <property type="term" value="F:DNA binding"/>
    <property type="evidence" value="ECO:0007669"/>
    <property type="project" value="UniProtKB-KW"/>
</dbReference>
<dbReference type="CDD" id="cd11583">
    <property type="entry name" value="Orc6_mid"/>
    <property type="match status" value="1"/>
</dbReference>
<evidence type="ECO:0000256" key="5">
    <source>
        <dbReference type="ARBA" id="ARBA00023242"/>
    </source>
</evidence>
<evidence type="ECO:0000256" key="3">
    <source>
        <dbReference type="ARBA" id="ARBA00022705"/>
    </source>
</evidence>
<reference evidence="9 10" key="1">
    <citation type="journal article" date="2011" name="Cell">
        <title>The monarch butterfly genome yields insights into long-distance migration.</title>
        <authorList>
            <person name="Zhan S."/>
            <person name="Merlin C."/>
            <person name="Boore J.L."/>
            <person name="Reppert S.M."/>
        </authorList>
    </citation>
    <scope>NUCLEOTIDE SEQUENCE [LARGE SCALE GENOMIC DNA]</scope>
    <source>
        <strain evidence="9">F-2</strain>
    </source>
</reference>
<dbReference type="STRING" id="278856.A0A212ELK0"/>
<dbReference type="Pfam" id="PF05460">
    <property type="entry name" value="ORC6"/>
    <property type="match status" value="1"/>
</dbReference>
<feature type="compositionally biased region" description="Basic and acidic residues" evidence="6">
    <location>
        <begin position="209"/>
        <end position="221"/>
    </location>
</feature>
<dbReference type="Pfam" id="PF21913">
    <property type="entry name" value="ORC6_2nd"/>
    <property type="match status" value="1"/>
</dbReference>
<protein>
    <submittedName>
        <fullName evidence="9">Origin recognition complex subunit 6</fullName>
    </submittedName>
</protein>
<dbReference type="FunCoup" id="A0A212ELK0">
    <property type="interactions" value="693"/>
</dbReference>
<dbReference type="CDD" id="cd16075">
    <property type="entry name" value="ORC6_CTD"/>
    <property type="match status" value="1"/>
</dbReference>
<evidence type="ECO:0000256" key="4">
    <source>
        <dbReference type="ARBA" id="ARBA00023125"/>
    </source>
</evidence>
<evidence type="ECO:0000259" key="8">
    <source>
        <dbReference type="Pfam" id="PF21913"/>
    </source>
</evidence>
<dbReference type="EMBL" id="AGBW02014044">
    <property type="protein sequence ID" value="OWR42353.1"/>
    <property type="molecule type" value="Genomic_DNA"/>
</dbReference>
<dbReference type="InterPro" id="IPR054113">
    <property type="entry name" value="ORC6_cyclin-like_2nd"/>
</dbReference>
<evidence type="ECO:0000259" key="7">
    <source>
        <dbReference type="Pfam" id="PF05460"/>
    </source>
</evidence>
<dbReference type="eggNOG" id="KOG4557">
    <property type="taxonomic scope" value="Eukaryota"/>
</dbReference>
<proteinExistence type="inferred from homology"/>
<evidence type="ECO:0000256" key="2">
    <source>
        <dbReference type="ARBA" id="ARBA00010840"/>
    </source>
</evidence>
<dbReference type="GO" id="GO:0006270">
    <property type="term" value="P:DNA replication initiation"/>
    <property type="evidence" value="ECO:0007669"/>
    <property type="project" value="TreeGrafter"/>
</dbReference>
<organism evidence="9 10">
    <name type="scientific">Danaus plexippus plexippus</name>
    <dbReference type="NCBI Taxonomy" id="278856"/>
    <lineage>
        <taxon>Eukaryota</taxon>
        <taxon>Metazoa</taxon>
        <taxon>Ecdysozoa</taxon>
        <taxon>Arthropoda</taxon>
        <taxon>Hexapoda</taxon>
        <taxon>Insecta</taxon>
        <taxon>Pterygota</taxon>
        <taxon>Neoptera</taxon>
        <taxon>Endopterygota</taxon>
        <taxon>Lepidoptera</taxon>
        <taxon>Glossata</taxon>
        <taxon>Ditrysia</taxon>
        <taxon>Papilionoidea</taxon>
        <taxon>Nymphalidae</taxon>
        <taxon>Danainae</taxon>
        <taxon>Danaini</taxon>
        <taxon>Danaina</taxon>
        <taxon>Danaus</taxon>
        <taxon>Danaus</taxon>
    </lineage>
</organism>
<dbReference type="PANTHER" id="PTHR13394">
    <property type="entry name" value="ORIGIN RECOGNITION COMPLEX SUBUNIT 6"/>
    <property type="match status" value="1"/>
</dbReference>
<dbReference type="AlphaFoldDB" id="A0A212ELK0"/>
<gene>
    <name evidence="9" type="ORF">KGM_203524</name>
</gene>
<dbReference type="InParanoid" id="A0A212ELK0"/>
<comment type="subcellular location">
    <subcellularLocation>
        <location evidence="1">Nucleus</location>
    </subcellularLocation>
</comment>
<evidence type="ECO:0000256" key="1">
    <source>
        <dbReference type="ARBA" id="ARBA00004123"/>
    </source>
</evidence>
<comment type="similarity">
    <text evidence="2">Belongs to the ORC6 family.</text>
</comment>
<dbReference type="InterPro" id="IPR020529">
    <property type="entry name" value="ORC6_met/pln"/>
</dbReference>
<feature type="region of interest" description="Disordered" evidence="6">
    <location>
        <begin position="199"/>
        <end position="221"/>
    </location>
</feature>
<accession>A0A212ELK0</accession>
<dbReference type="Proteomes" id="UP000007151">
    <property type="component" value="Unassembled WGS sequence"/>
</dbReference>
<dbReference type="GO" id="GO:0005664">
    <property type="term" value="C:nuclear origin of replication recognition complex"/>
    <property type="evidence" value="ECO:0007669"/>
    <property type="project" value="InterPro"/>
</dbReference>
<dbReference type="KEGG" id="dpl:KGM_203524"/>
<evidence type="ECO:0000256" key="6">
    <source>
        <dbReference type="SAM" id="MobiDB-lite"/>
    </source>
</evidence>
<keyword evidence="10" id="KW-1185">Reference proteome</keyword>
<feature type="region of interest" description="Disordered" evidence="6">
    <location>
        <begin position="254"/>
        <end position="279"/>
    </location>
</feature>
<comment type="caution">
    <text evidence="9">The sequence shown here is derived from an EMBL/GenBank/DDBJ whole genome shotgun (WGS) entry which is preliminary data.</text>
</comment>
<sequence>MAFHNKTLKIIASKLGLGEEDKVLNKAAEFERLLQTKLTANILSDTSKTVICLDLAAEIFDVDLDRKSAIKYSGLKGPSYNNNRKTVENLLDLKNDKLTVQFLCLSLQCTGLQSLAEKILQEYQKEAKTEIDLNLPQYVCMAVHQASRINKVKLAKSKLVEKSRLRLSQWSKLDTEWTKFVDEKFDAVKRKVRTSKNIQNNEQIENMEVDQRPEEKSSEPKIEEYEDWKKRMLEAAYRELRELEKIEKDAVDNKDNLFLSPRRSPRKTPQKFSPYKSPRTCVPTGGIRLLFPKDL</sequence>